<name>A0A7I4Y719_HAECO</name>
<accession>A0A7I4Y719</accession>
<keyword evidence="4 6" id="KW-1133">Transmembrane helix</keyword>
<evidence type="ECO:0000256" key="3">
    <source>
        <dbReference type="ARBA" id="ARBA00022692"/>
    </source>
</evidence>
<dbReference type="PANTHER" id="PTHR12770">
    <property type="entry name" value="RUS1 FAMILY PROTEIN C16ORF58"/>
    <property type="match status" value="1"/>
</dbReference>
<feature type="transmembrane region" description="Helical" evidence="6">
    <location>
        <begin position="243"/>
        <end position="260"/>
    </location>
</feature>
<evidence type="ECO:0000256" key="1">
    <source>
        <dbReference type="ARBA" id="ARBA00004370"/>
    </source>
</evidence>
<keyword evidence="3 6" id="KW-0812">Transmembrane</keyword>
<evidence type="ECO:0000256" key="4">
    <source>
        <dbReference type="ARBA" id="ARBA00022989"/>
    </source>
</evidence>
<feature type="domain" description="Protein root UVB sensitive/RUS" evidence="7">
    <location>
        <begin position="52"/>
        <end position="286"/>
    </location>
</feature>
<proteinExistence type="inferred from homology"/>
<dbReference type="OrthoDB" id="364779at2759"/>
<evidence type="ECO:0000256" key="6">
    <source>
        <dbReference type="SAM" id="Phobius"/>
    </source>
</evidence>
<organism evidence="9 10">
    <name type="scientific">Haemonchus contortus</name>
    <name type="common">Barber pole worm</name>
    <dbReference type="NCBI Taxonomy" id="6289"/>
    <lineage>
        <taxon>Eukaryota</taxon>
        <taxon>Metazoa</taxon>
        <taxon>Ecdysozoa</taxon>
        <taxon>Nematoda</taxon>
        <taxon>Chromadorea</taxon>
        <taxon>Rhabditida</taxon>
        <taxon>Rhabditina</taxon>
        <taxon>Rhabditomorpha</taxon>
        <taxon>Strongyloidea</taxon>
        <taxon>Trichostrongylidae</taxon>
        <taxon>Haemonchus</taxon>
    </lineage>
</organism>
<evidence type="ECO:0000313" key="9">
    <source>
        <dbReference type="Proteomes" id="UP000025227"/>
    </source>
</evidence>
<dbReference type="Proteomes" id="UP000025227">
    <property type="component" value="Unplaced"/>
</dbReference>
<evidence type="ECO:0000259" key="8">
    <source>
        <dbReference type="Pfam" id="PF24160"/>
    </source>
</evidence>
<comment type="similarity">
    <text evidence="2">Belongs to the RUS1 family.</text>
</comment>
<comment type="subcellular location">
    <subcellularLocation>
        <location evidence="1">Membrane</location>
    </subcellularLocation>
</comment>
<dbReference type="PANTHER" id="PTHR12770:SF31">
    <property type="entry name" value="RUS FAMILY MEMBER 1"/>
    <property type="match status" value="1"/>
</dbReference>
<evidence type="ECO:0000313" key="10">
    <source>
        <dbReference type="WBParaSite" id="HCON_00061490-00001"/>
    </source>
</evidence>
<evidence type="ECO:0000256" key="2">
    <source>
        <dbReference type="ARBA" id="ARBA00007558"/>
    </source>
</evidence>
<dbReference type="Pfam" id="PF04884">
    <property type="entry name" value="UVB_sens_prot"/>
    <property type="match status" value="1"/>
</dbReference>
<dbReference type="InterPro" id="IPR055412">
    <property type="entry name" value="UVB_sens_C"/>
</dbReference>
<dbReference type="OMA" id="WRLIADC"/>
<dbReference type="GO" id="GO:0016020">
    <property type="term" value="C:membrane"/>
    <property type="evidence" value="ECO:0007669"/>
    <property type="project" value="UniProtKB-SubCell"/>
</dbReference>
<dbReference type="Pfam" id="PF24160">
    <property type="entry name" value="UVB_sens_C"/>
    <property type="match status" value="2"/>
</dbReference>
<protein>
    <submittedName>
        <fullName evidence="10">RUS1 family protein C16orf58 homolog</fullName>
    </submittedName>
</protein>
<evidence type="ECO:0000256" key="5">
    <source>
        <dbReference type="ARBA" id="ARBA00023136"/>
    </source>
</evidence>
<sequence>MADAFTENYAGRPVRKVFCKSGQSSLTVGYSTTTSSPHNTDLLGTIFFYLTSIKSTLIDIFLPQGYPYSVSEDYLQYQIWDTLQAFASSMTGALATEAVLKGAGVGDQTASALAASLTWLAKDGLGMVGRIAFGFFKGSELDSDCKKWRLVADIMNDLAFFIDLLSPAFSGPFFVCACTSSILRCVVGVAGGATRTAIIQHQARRNNLADVASKDGSQETMVNVTALLASFILLPLVSGKQATIWLLFLVFTLIHLYANYRAVRSLNMETLNLKLATLLIRTWLESGKVMSVTECNKREPLFSSFGTRYLGCSLSHLLSYQNKVPSAKLRTTDTYTLLIDTRRNIGWIALTDNGSEHSSLRAIFDLEALARDANCTEKDFNSFLDQLHTHKWRTDGNNLGFDEWTYSTK</sequence>
<keyword evidence="5 6" id="KW-0472">Membrane</keyword>
<dbReference type="InterPro" id="IPR006968">
    <property type="entry name" value="RUS_fam"/>
</dbReference>
<reference evidence="10" key="1">
    <citation type="submission" date="2020-12" db="UniProtKB">
        <authorList>
            <consortium name="WormBaseParasite"/>
        </authorList>
    </citation>
    <scope>IDENTIFICATION</scope>
    <source>
        <strain evidence="10">MHco3</strain>
    </source>
</reference>
<keyword evidence="9" id="KW-1185">Reference proteome</keyword>
<feature type="domain" description="Root UVB sensitive protein C-terminal" evidence="8">
    <location>
        <begin position="369"/>
        <end position="405"/>
    </location>
</feature>
<evidence type="ECO:0000259" key="7">
    <source>
        <dbReference type="Pfam" id="PF04884"/>
    </source>
</evidence>
<dbReference type="AlphaFoldDB" id="A0A7I4Y719"/>
<dbReference type="WBParaSite" id="HCON_00061490-00001">
    <property type="protein sequence ID" value="HCON_00061490-00001"/>
    <property type="gene ID" value="HCON_00061490"/>
</dbReference>
<feature type="domain" description="Root UVB sensitive protein C-terminal" evidence="8">
    <location>
        <begin position="288"/>
        <end position="365"/>
    </location>
</feature>
<dbReference type="InterPro" id="IPR054549">
    <property type="entry name" value="UVB_sens_RUS_dom"/>
</dbReference>